<gene>
    <name evidence="1" type="ordered locus">Francci3_2002</name>
</gene>
<name>Q2JBG6_FRACC</name>
<evidence type="ECO:0000313" key="2">
    <source>
        <dbReference type="Proteomes" id="UP000001937"/>
    </source>
</evidence>
<proteinExistence type="predicted"/>
<dbReference type="AlphaFoldDB" id="Q2JBG6"/>
<keyword evidence="2" id="KW-1185">Reference proteome</keyword>
<dbReference type="STRING" id="106370.Francci3_2002"/>
<reference evidence="1 2" key="1">
    <citation type="journal article" date="2007" name="Genome Res.">
        <title>Genome characteristics of facultatively symbiotic Frankia sp. strains reflect host range and host plant biogeography.</title>
        <authorList>
            <person name="Normand P."/>
            <person name="Lapierre P."/>
            <person name="Tisa L.S."/>
            <person name="Gogarten J.P."/>
            <person name="Alloisio N."/>
            <person name="Bagnarol E."/>
            <person name="Bassi C.A."/>
            <person name="Berry A.M."/>
            <person name="Bickhart D.M."/>
            <person name="Choisne N."/>
            <person name="Couloux A."/>
            <person name="Cournoyer B."/>
            <person name="Cruveiller S."/>
            <person name="Daubin V."/>
            <person name="Demange N."/>
            <person name="Francino M.P."/>
            <person name="Goltsman E."/>
            <person name="Huang Y."/>
            <person name="Kopp O.R."/>
            <person name="Labarre L."/>
            <person name="Lapidus A."/>
            <person name="Lavire C."/>
            <person name="Marechal J."/>
            <person name="Martinez M."/>
            <person name="Mastronunzio J.E."/>
            <person name="Mullin B.C."/>
            <person name="Niemann J."/>
            <person name="Pujic P."/>
            <person name="Rawnsley T."/>
            <person name="Rouy Z."/>
            <person name="Schenowitz C."/>
            <person name="Sellstedt A."/>
            <person name="Tavares F."/>
            <person name="Tomkins J.P."/>
            <person name="Vallenet D."/>
            <person name="Valverde C."/>
            <person name="Wall L.G."/>
            <person name="Wang Y."/>
            <person name="Medigue C."/>
            <person name="Benson D.R."/>
        </authorList>
    </citation>
    <scope>NUCLEOTIDE SEQUENCE [LARGE SCALE GENOMIC DNA]</scope>
    <source>
        <strain evidence="2">DSM 45818 / CECT 9043 / CcI3</strain>
    </source>
</reference>
<organism evidence="1 2">
    <name type="scientific">Frankia casuarinae (strain DSM 45818 / CECT 9043 / HFP020203 / CcI3)</name>
    <dbReference type="NCBI Taxonomy" id="106370"/>
    <lineage>
        <taxon>Bacteria</taxon>
        <taxon>Bacillati</taxon>
        <taxon>Actinomycetota</taxon>
        <taxon>Actinomycetes</taxon>
        <taxon>Frankiales</taxon>
        <taxon>Frankiaceae</taxon>
        <taxon>Frankia</taxon>
    </lineage>
</organism>
<dbReference type="HOGENOM" id="CLU_2584642_0_0_11"/>
<dbReference type="Proteomes" id="UP000001937">
    <property type="component" value="Chromosome"/>
</dbReference>
<dbReference type="EMBL" id="CP000249">
    <property type="protein sequence ID" value="ABD11376.1"/>
    <property type="molecule type" value="Genomic_DNA"/>
</dbReference>
<protein>
    <recommendedName>
        <fullName evidence="3">Transposase IS701-like DDE domain-containing protein</fullName>
    </recommendedName>
</protein>
<evidence type="ECO:0000313" key="1">
    <source>
        <dbReference type="EMBL" id="ABD11376.1"/>
    </source>
</evidence>
<accession>Q2JBG6</accession>
<evidence type="ECO:0008006" key="3">
    <source>
        <dbReference type="Google" id="ProtNLM"/>
    </source>
</evidence>
<dbReference type="KEGG" id="fra:Francci3_2002"/>
<sequence length="80" mass="9032">MVDDTLFHRAGKKVWAAGWFHDGSAKGQPAGRLWRQLGHRRPRLLLITCWLPRPQSAAATPIAPVPRARVVDIDFRINLP</sequence>